<dbReference type="Pfam" id="PF00491">
    <property type="entry name" value="Arginase"/>
    <property type="match status" value="1"/>
</dbReference>
<dbReference type="OMA" id="PEEAPEW"/>
<dbReference type="InterPro" id="IPR014033">
    <property type="entry name" value="Arginase"/>
</dbReference>
<keyword evidence="5 11" id="KW-0479">Metal-binding</keyword>
<dbReference type="SUPFAM" id="SSF52768">
    <property type="entry name" value="Arginase/deacetylase"/>
    <property type="match status" value="1"/>
</dbReference>
<evidence type="ECO:0000256" key="2">
    <source>
        <dbReference type="ARBA" id="ARBA00012168"/>
    </source>
</evidence>
<dbReference type="FunFam" id="3.40.800.10:FF:000012">
    <property type="entry name" value="Arginase"/>
    <property type="match status" value="1"/>
</dbReference>
<dbReference type="GO" id="GO:0006525">
    <property type="term" value="P:arginine metabolic process"/>
    <property type="evidence" value="ECO:0007669"/>
    <property type="project" value="UniProtKB-KW"/>
</dbReference>
<evidence type="ECO:0000313" key="12">
    <source>
        <dbReference type="EMBL" id="CUG54525.1"/>
    </source>
</evidence>
<dbReference type="CDD" id="cd09989">
    <property type="entry name" value="Arginase"/>
    <property type="match status" value="1"/>
</dbReference>
<dbReference type="InterPro" id="IPR006035">
    <property type="entry name" value="Ureohydrolase"/>
</dbReference>
<name>A0A0S4J155_BODSA</name>
<keyword evidence="13" id="KW-1185">Reference proteome</keyword>
<evidence type="ECO:0000313" key="13">
    <source>
        <dbReference type="Proteomes" id="UP000051952"/>
    </source>
</evidence>
<dbReference type="GO" id="GO:0000050">
    <property type="term" value="P:urea cycle"/>
    <property type="evidence" value="ECO:0007669"/>
    <property type="project" value="UniProtKB-UniPathway"/>
</dbReference>
<dbReference type="GO" id="GO:0004053">
    <property type="term" value="F:arginase activity"/>
    <property type="evidence" value="ECO:0007669"/>
    <property type="project" value="UniProtKB-EC"/>
</dbReference>
<dbReference type="InterPro" id="IPR020855">
    <property type="entry name" value="Ureohydrolase_Mn_BS"/>
</dbReference>
<evidence type="ECO:0000256" key="9">
    <source>
        <dbReference type="PROSITE-ProRule" id="PRU00742"/>
    </source>
</evidence>
<dbReference type="EMBL" id="CYKH01000867">
    <property type="protein sequence ID" value="CUG54525.1"/>
    <property type="molecule type" value="Genomic_DNA"/>
</dbReference>
<evidence type="ECO:0000256" key="1">
    <source>
        <dbReference type="ARBA" id="ARBA00005098"/>
    </source>
</evidence>
<evidence type="ECO:0000256" key="5">
    <source>
        <dbReference type="ARBA" id="ARBA00022723"/>
    </source>
</evidence>
<dbReference type="GO" id="GO:0005829">
    <property type="term" value="C:cytosol"/>
    <property type="evidence" value="ECO:0007669"/>
    <property type="project" value="TreeGrafter"/>
</dbReference>
<dbReference type="PROSITE" id="PS01053">
    <property type="entry name" value="ARGINASE_1"/>
    <property type="match status" value="1"/>
</dbReference>
<comment type="cofactor">
    <cofactor evidence="11">
        <name>Mn(2+)</name>
        <dbReference type="ChEBI" id="CHEBI:29035"/>
    </cofactor>
    <text evidence="11">Binds 2 manganese ions per subunit.</text>
</comment>
<dbReference type="AlphaFoldDB" id="A0A0S4J155"/>
<dbReference type="UniPathway" id="UPA00158">
    <property type="reaction ID" value="UER00270"/>
</dbReference>
<dbReference type="Proteomes" id="UP000051952">
    <property type="component" value="Unassembled WGS sequence"/>
</dbReference>
<keyword evidence="7 11" id="KW-0464">Manganese</keyword>
<dbReference type="NCBIfam" id="TIGR01229">
    <property type="entry name" value="rocF_arginase"/>
    <property type="match status" value="1"/>
</dbReference>
<accession>A0A0S4J155</accession>
<gene>
    <name evidence="12" type="ORF">BSAL_80955</name>
</gene>
<sequence>MQVVFLNQCCILGYDRLFFSLSLFISIKFLQMNTEVAPLSERITPKEHSPLVLKMTRQKGQVVFIWGESCCGQKKDGPQTAPQRVCSEEFLAVVRSLGWKLSIARAPQVFKPSPKIVEKGVNCYEPFSVFATCENVRQKVAAAHDAGAFPMLVGGDHCLAMGSIAASLERQPNLGVIWFDAHADINTPLTSPSGNMHGMPLAALMNLRDIQKAPGFEHRYPILKPERVAYIGLRDVDDGEKRLINEMGLSCAFNMDDLKRYGMKELVKQVLKKLCPTGTEPIHLSFDVDGMDPAEAPSTGTPVADGVRLHEALEMIQYIRATGCLYSMDVVEVNPSLGTEEDAEVTITNAQLVMAHTLGYTTTKAKL</sequence>
<protein>
    <recommendedName>
        <fullName evidence="3 11">Arginase</fullName>
        <ecNumber evidence="2 11">3.5.3.1</ecNumber>
    </recommendedName>
</protein>
<dbReference type="VEuPathDB" id="TriTrypDB:BSAL_80955"/>
<dbReference type="GO" id="GO:0030145">
    <property type="term" value="F:manganese ion binding"/>
    <property type="evidence" value="ECO:0007669"/>
    <property type="project" value="TreeGrafter"/>
</dbReference>
<evidence type="ECO:0000256" key="7">
    <source>
        <dbReference type="ARBA" id="ARBA00023211"/>
    </source>
</evidence>
<keyword evidence="6 10" id="KW-0378">Hydrolase</keyword>
<comment type="catalytic activity">
    <reaction evidence="8 11">
        <text>L-arginine + H2O = urea + L-ornithine</text>
        <dbReference type="Rhea" id="RHEA:20569"/>
        <dbReference type="ChEBI" id="CHEBI:15377"/>
        <dbReference type="ChEBI" id="CHEBI:16199"/>
        <dbReference type="ChEBI" id="CHEBI:32682"/>
        <dbReference type="ChEBI" id="CHEBI:46911"/>
        <dbReference type="EC" id="3.5.3.1"/>
    </reaction>
</comment>
<evidence type="ECO:0000256" key="6">
    <source>
        <dbReference type="ARBA" id="ARBA00022801"/>
    </source>
</evidence>
<dbReference type="EC" id="3.5.3.1" evidence="2 11"/>
<dbReference type="PANTHER" id="PTHR43782">
    <property type="entry name" value="ARGINASE"/>
    <property type="match status" value="1"/>
</dbReference>
<reference evidence="13" key="1">
    <citation type="submission" date="2015-09" db="EMBL/GenBank/DDBJ databases">
        <authorList>
            <consortium name="Pathogen Informatics"/>
        </authorList>
    </citation>
    <scope>NUCLEOTIDE SEQUENCE [LARGE SCALE GENOMIC DNA]</scope>
    <source>
        <strain evidence="13">Lake Konstanz</strain>
    </source>
</reference>
<comment type="similarity">
    <text evidence="9 10">Belongs to the arginase family.</text>
</comment>
<keyword evidence="4 11" id="KW-0056">Arginine metabolism</keyword>
<proteinExistence type="inferred from homology"/>
<organism evidence="12 13">
    <name type="scientific">Bodo saltans</name>
    <name type="common">Flagellated protozoan</name>
    <dbReference type="NCBI Taxonomy" id="75058"/>
    <lineage>
        <taxon>Eukaryota</taxon>
        <taxon>Discoba</taxon>
        <taxon>Euglenozoa</taxon>
        <taxon>Kinetoplastea</taxon>
        <taxon>Metakinetoplastina</taxon>
        <taxon>Eubodonida</taxon>
        <taxon>Bodonidae</taxon>
        <taxon>Bodo</taxon>
    </lineage>
</organism>
<dbReference type="PROSITE" id="PS51409">
    <property type="entry name" value="ARGINASE_2"/>
    <property type="match status" value="1"/>
</dbReference>
<dbReference type="InterPro" id="IPR023696">
    <property type="entry name" value="Ureohydrolase_dom_sf"/>
</dbReference>
<dbReference type="Gene3D" id="3.40.800.10">
    <property type="entry name" value="Ureohydrolase domain"/>
    <property type="match status" value="1"/>
</dbReference>
<evidence type="ECO:0000256" key="8">
    <source>
        <dbReference type="ARBA" id="ARBA00047391"/>
    </source>
</evidence>
<dbReference type="OrthoDB" id="9992747at2759"/>
<evidence type="ECO:0000256" key="4">
    <source>
        <dbReference type="ARBA" id="ARBA00022503"/>
    </source>
</evidence>
<evidence type="ECO:0000256" key="11">
    <source>
        <dbReference type="RuleBase" id="RU361159"/>
    </source>
</evidence>
<evidence type="ECO:0000256" key="3">
    <source>
        <dbReference type="ARBA" id="ARBA00018123"/>
    </source>
</evidence>
<dbReference type="GO" id="GO:0005634">
    <property type="term" value="C:nucleus"/>
    <property type="evidence" value="ECO:0007669"/>
    <property type="project" value="TreeGrafter"/>
</dbReference>
<evidence type="ECO:0000256" key="10">
    <source>
        <dbReference type="RuleBase" id="RU003684"/>
    </source>
</evidence>
<comment type="pathway">
    <text evidence="1">Nitrogen metabolism; urea cycle; L-ornithine and urea from L-arginine: step 1/1.</text>
</comment>
<dbReference type="PRINTS" id="PR00116">
    <property type="entry name" value="ARGINASE"/>
</dbReference>
<dbReference type="PANTHER" id="PTHR43782:SF3">
    <property type="entry name" value="ARGINASE"/>
    <property type="match status" value="1"/>
</dbReference>